<evidence type="ECO:0000256" key="1">
    <source>
        <dbReference type="SAM" id="Coils"/>
    </source>
</evidence>
<keyword evidence="1" id="KW-0175">Coiled coil</keyword>
<reference evidence="2 3" key="1">
    <citation type="submission" date="2024-01" db="EMBL/GenBank/DDBJ databases">
        <title>A draft genome for a cacao thread blight-causing isolate of Paramarasmius palmivorus.</title>
        <authorList>
            <person name="Baruah I.K."/>
            <person name="Bukari Y."/>
            <person name="Amoako-Attah I."/>
            <person name="Meinhardt L.W."/>
            <person name="Bailey B.A."/>
            <person name="Cohen S.P."/>
        </authorList>
    </citation>
    <scope>NUCLEOTIDE SEQUENCE [LARGE SCALE GENOMIC DNA]</scope>
    <source>
        <strain evidence="2 3">GH-12</strain>
    </source>
</reference>
<sequence>MNVPSDVWREIMSYYPQDLNNICLVSRLFRDTGTPLLYRTISIANERHPECVRCKVEAFFNTLMESEEKQRFVRSMDIGVCGCDAQQVSDHTRLVSRGIAHLVNLTDLNIEYCSCESSPQTAELDFGEEPLPQRLEELFCTIRFNTSMARLVKENYTRLRRLGITPRTDGSQPEPFELRPGQYFDSQHAIFSHHSVFLPWTYISIDLAEHEWEYCAEVFTKIKHAAIGQGPLGVHLIRLKDEIRWEIMSRGSLCLLPPQASTLTVYDDWDFCPSDVDLMQNKLGQLSSALAALPNLEKLVWDTEWRGYEEWPALHQYQCISQLGSRSNNNRIWIRIVDDVWAPAQDINDGQWMLGCVRDRTHLALDRLVQHFEELTKSNESLNRAVERYKESPERPCAFNVAKDFLMVGDALRLWNWAKLLKDESDPVNRFVNG</sequence>
<accession>A0AAW0B651</accession>
<dbReference type="EMBL" id="JAYKXP010000173">
    <property type="protein sequence ID" value="KAK7021302.1"/>
    <property type="molecule type" value="Genomic_DNA"/>
</dbReference>
<keyword evidence="3" id="KW-1185">Reference proteome</keyword>
<evidence type="ECO:0000313" key="2">
    <source>
        <dbReference type="EMBL" id="KAK7021302.1"/>
    </source>
</evidence>
<dbReference type="AlphaFoldDB" id="A0AAW0B651"/>
<gene>
    <name evidence="2" type="ORF">VNI00_017477</name>
</gene>
<evidence type="ECO:0000313" key="3">
    <source>
        <dbReference type="Proteomes" id="UP001383192"/>
    </source>
</evidence>
<proteinExistence type="predicted"/>
<dbReference type="Proteomes" id="UP001383192">
    <property type="component" value="Unassembled WGS sequence"/>
</dbReference>
<organism evidence="2 3">
    <name type="scientific">Paramarasmius palmivorus</name>
    <dbReference type="NCBI Taxonomy" id="297713"/>
    <lineage>
        <taxon>Eukaryota</taxon>
        <taxon>Fungi</taxon>
        <taxon>Dikarya</taxon>
        <taxon>Basidiomycota</taxon>
        <taxon>Agaricomycotina</taxon>
        <taxon>Agaricomycetes</taxon>
        <taxon>Agaricomycetidae</taxon>
        <taxon>Agaricales</taxon>
        <taxon>Marasmiineae</taxon>
        <taxon>Marasmiaceae</taxon>
        <taxon>Paramarasmius</taxon>
    </lineage>
</organism>
<name>A0AAW0B651_9AGAR</name>
<evidence type="ECO:0008006" key="4">
    <source>
        <dbReference type="Google" id="ProtNLM"/>
    </source>
</evidence>
<feature type="coiled-coil region" evidence="1">
    <location>
        <begin position="365"/>
        <end position="392"/>
    </location>
</feature>
<protein>
    <recommendedName>
        <fullName evidence="4">F-box domain-containing protein</fullName>
    </recommendedName>
</protein>
<comment type="caution">
    <text evidence="2">The sequence shown here is derived from an EMBL/GenBank/DDBJ whole genome shotgun (WGS) entry which is preliminary data.</text>
</comment>